<dbReference type="InterPro" id="IPR038765">
    <property type="entry name" value="Papain-like_cys_pep_sf"/>
</dbReference>
<keyword evidence="2" id="KW-1185">Reference proteome</keyword>
<organism evidence="1 2">
    <name type="scientific">Carnegiea gigantea</name>
    <dbReference type="NCBI Taxonomy" id="171969"/>
    <lineage>
        <taxon>Eukaryota</taxon>
        <taxon>Viridiplantae</taxon>
        <taxon>Streptophyta</taxon>
        <taxon>Embryophyta</taxon>
        <taxon>Tracheophyta</taxon>
        <taxon>Spermatophyta</taxon>
        <taxon>Magnoliopsida</taxon>
        <taxon>eudicotyledons</taxon>
        <taxon>Gunneridae</taxon>
        <taxon>Pentapetalae</taxon>
        <taxon>Caryophyllales</taxon>
        <taxon>Cactineae</taxon>
        <taxon>Cactaceae</taxon>
        <taxon>Cactoideae</taxon>
        <taxon>Echinocereeae</taxon>
        <taxon>Carnegiea</taxon>
    </lineage>
</organism>
<accession>A0A9Q1JSC8</accession>
<reference evidence="1" key="1">
    <citation type="submission" date="2022-04" db="EMBL/GenBank/DDBJ databases">
        <title>Carnegiea gigantea Genome sequencing and assembly v2.</title>
        <authorList>
            <person name="Copetti D."/>
            <person name="Sanderson M.J."/>
            <person name="Burquez A."/>
            <person name="Wojciechowski M.F."/>
        </authorList>
    </citation>
    <scope>NUCLEOTIDE SEQUENCE</scope>
    <source>
        <strain evidence="1">SGP5-SGP5p</strain>
        <tissue evidence="1">Aerial part</tissue>
    </source>
</reference>
<dbReference type="SUPFAM" id="SSF54001">
    <property type="entry name" value="Cysteine proteinases"/>
    <property type="match status" value="1"/>
</dbReference>
<evidence type="ECO:0000313" key="1">
    <source>
        <dbReference type="EMBL" id="KAJ8430119.1"/>
    </source>
</evidence>
<dbReference type="Proteomes" id="UP001153076">
    <property type="component" value="Unassembled WGS sequence"/>
</dbReference>
<name>A0A9Q1JSC8_9CARY</name>
<dbReference type="EMBL" id="JAKOGI010000822">
    <property type="protein sequence ID" value="KAJ8430119.1"/>
    <property type="molecule type" value="Genomic_DNA"/>
</dbReference>
<comment type="caution">
    <text evidence="1">The sequence shown here is derived from an EMBL/GenBank/DDBJ whole genome shotgun (WGS) entry which is preliminary data.</text>
</comment>
<gene>
    <name evidence="1" type="ORF">Cgig2_007092</name>
</gene>
<sequence length="169" mass="18854">MSEDDASLSGLPSVCIQLSAHLHSVTNPNRQGMTNMLLSNLTEGGVSDVVAINVKGLLNVVPSNGASDKARDYCINGFAIDNYSSLLVTRQLLRPSQVVVPLFDDRARRWLLLQVDLRRRCMYVYDSLPPSKARDKHDRKMLVDRAVKISSLPRSPLMSLPQFSYNHLC</sequence>
<evidence type="ECO:0000313" key="2">
    <source>
        <dbReference type="Proteomes" id="UP001153076"/>
    </source>
</evidence>
<proteinExistence type="predicted"/>
<dbReference type="AlphaFoldDB" id="A0A9Q1JSC8"/>
<protein>
    <submittedName>
        <fullName evidence="1">Uncharacterized protein</fullName>
    </submittedName>
</protein>